<keyword evidence="2 6" id="KW-0812">Transmembrane</keyword>
<dbReference type="GO" id="GO:0016020">
    <property type="term" value="C:membrane"/>
    <property type="evidence" value="ECO:0007669"/>
    <property type="project" value="UniProtKB-SubCell"/>
</dbReference>
<evidence type="ECO:0000256" key="2">
    <source>
        <dbReference type="ARBA" id="ARBA00022692"/>
    </source>
</evidence>
<dbReference type="Gene3D" id="2.60.40.1820">
    <property type="match status" value="1"/>
</dbReference>
<dbReference type="Pfam" id="PF03168">
    <property type="entry name" value="LEA_2"/>
    <property type="match status" value="1"/>
</dbReference>
<dbReference type="InterPro" id="IPR004864">
    <property type="entry name" value="LEA_2"/>
</dbReference>
<dbReference type="PANTHER" id="PTHR31234:SF4">
    <property type="entry name" value="EXPRESSED PROTEIN"/>
    <property type="match status" value="1"/>
</dbReference>
<dbReference type="PANTHER" id="PTHR31234">
    <property type="entry name" value="LATE EMBRYOGENESIS ABUNDANT (LEA) HYDROXYPROLINE-RICH GLYCOPROTEIN FAMILY"/>
    <property type="match status" value="1"/>
</dbReference>
<dbReference type="InterPro" id="IPR044839">
    <property type="entry name" value="NDR1-like"/>
</dbReference>
<dbReference type="GO" id="GO:0098542">
    <property type="term" value="P:defense response to other organism"/>
    <property type="evidence" value="ECO:0007669"/>
    <property type="project" value="InterPro"/>
</dbReference>
<evidence type="ECO:0000256" key="4">
    <source>
        <dbReference type="ARBA" id="ARBA00023136"/>
    </source>
</evidence>
<evidence type="ECO:0000256" key="6">
    <source>
        <dbReference type="SAM" id="Phobius"/>
    </source>
</evidence>
<dbReference type="Proteomes" id="UP001140206">
    <property type="component" value="Chromosome 1"/>
</dbReference>
<feature type="compositionally biased region" description="Polar residues" evidence="5">
    <location>
        <begin position="1"/>
        <end position="15"/>
    </location>
</feature>
<feature type="domain" description="Water stress and hypersensitive response" evidence="7">
    <location>
        <begin position="106"/>
        <end position="228"/>
    </location>
</feature>
<dbReference type="SUPFAM" id="SSF101447">
    <property type="entry name" value="Formin homology 2 domain (FH2 domain)"/>
    <property type="match status" value="1"/>
</dbReference>
<feature type="compositionally biased region" description="Pro residues" evidence="5">
    <location>
        <begin position="16"/>
        <end position="38"/>
    </location>
</feature>
<evidence type="ECO:0000259" key="7">
    <source>
        <dbReference type="SMART" id="SM00769"/>
    </source>
</evidence>
<proteinExistence type="predicted"/>
<evidence type="ECO:0000313" key="8">
    <source>
        <dbReference type="EMBL" id="KAJ4815291.1"/>
    </source>
</evidence>
<evidence type="ECO:0000256" key="5">
    <source>
        <dbReference type="SAM" id="MobiDB-lite"/>
    </source>
</evidence>
<dbReference type="SUPFAM" id="SSF117070">
    <property type="entry name" value="LEA14-like"/>
    <property type="match status" value="1"/>
</dbReference>
<accession>A0AAV8HJD2</accession>
<dbReference type="InterPro" id="IPR013990">
    <property type="entry name" value="WHy-dom"/>
</dbReference>
<organism evidence="8 9">
    <name type="scientific">Rhynchospora pubera</name>
    <dbReference type="NCBI Taxonomy" id="906938"/>
    <lineage>
        <taxon>Eukaryota</taxon>
        <taxon>Viridiplantae</taxon>
        <taxon>Streptophyta</taxon>
        <taxon>Embryophyta</taxon>
        <taxon>Tracheophyta</taxon>
        <taxon>Spermatophyta</taxon>
        <taxon>Magnoliopsida</taxon>
        <taxon>Liliopsida</taxon>
        <taxon>Poales</taxon>
        <taxon>Cyperaceae</taxon>
        <taxon>Cyperoideae</taxon>
        <taxon>Rhynchosporeae</taxon>
        <taxon>Rhynchospora</taxon>
    </lineage>
</organism>
<gene>
    <name evidence="8" type="ORF">LUZ62_027857</name>
</gene>
<dbReference type="GO" id="GO:0009269">
    <property type="term" value="P:response to desiccation"/>
    <property type="evidence" value="ECO:0007669"/>
    <property type="project" value="InterPro"/>
</dbReference>
<evidence type="ECO:0000256" key="1">
    <source>
        <dbReference type="ARBA" id="ARBA00004167"/>
    </source>
</evidence>
<comment type="caution">
    <text evidence="8">The sequence shown here is derived from an EMBL/GenBank/DDBJ whole genome shotgun (WGS) entry which is preliminary data.</text>
</comment>
<comment type="subcellular location">
    <subcellularLocation>
        <location evidence="1">Membrane</location>
        <topology evidence="1">Single-pass membrane protein</topology>
    </subcellularLocation>
</comment>
<keyword evidence="3 6" id="KW-1133">Transmembrane helix</keyword>
<sequence length="271" mass="30098">MAKTSDFYTDPSSPFQSPPNTHPYSAPPPPPPPPPPLPSYYSAIPTSPSDTYIFLPVRFCLRRRRSLRFRSPCSSSYFLTLSLLSFLLLSVFFLYPSDPDLSVARLNLSRFHVNTSPAVALSISIGLDLKIRNPDFFSIDYSHLNSTVMYRGRRLGSVTSQGGHVRARGVSYVQAELNLDAVRIIDDVFYLIEDIASGLIPFETQTEIVGDVHLFFLNVPVQGKISCSVGVNPQTQSIIKQDCYPVVSILLQILILIPTGYRGSGCFGFHM</sequence>
<feature type="transmembrane region" description="Helical" evidence="6">
    <location>
        <begin position="76"/>
        <end position="95"/>
    </location>
</feature>
<reference evidence="8" key="1">
    <citation type="submission" date="2022-08" db="EMBL/GenBank/DDBJ databases">
        <authorList>
            <person name="Marques A."/>
        </authorList>
    </citation>
    <scope>NUCLEOTIDE SEQUENCE</scope>
    <source>
        <strain evidence="8">RhyPub2mFocal</strain>
        <tissue evidence="8">Leaves</tissue>
    </source>
</reference>
<dbReference type="SMART" id="SM00769">
    <property type="entry name" value="WHy"/>
    <property type="match status" value="1"/>
</dbReference>
<name>A0AAV8HJD2_9POAL</name>
<feature type="region of interest" description="Disordered" evidence="5">
    <location>
        <begin position="1"/>
        <end position="40"/>
    </location>
</feature>
<dbReference type="AlphaFoldDB" id="A0AAV8HJD2"/>
<evidence type="ECO:0000313" key="9">
    <source>
        <dbReference type="Proteomes" id="UP001140206"/>
    </source>
</evidence>
<dbReference type="EMBL" id="JAMFTS010000001">
    <property type="protein sequence ID" value="KAJ4815291.1"/>
    <property type="molecule type" value="Genomic_DNA"/>
</dbReference>
<evidence type="ECO:0000256" key="3">
    <source>
        <dbReference type="ARBA" id="ARBA00022989"/>
    </source>
</evidence>
<protein>
    <recommendedName>
        <fullName evidence="7">Water stress and hypersensitive response domain-containing protein</fullName>
    </recommendedName>
</protein>
<keyword evidence="9" id="KW-1185">Reference proteome</keyword>
<keyword evidence="4 6" id="KW-0472">Membrane</keyword>